<dbReference type="WBParaSite" id="L893_g27372.t1">
    <property type="protein sequence ID" value="L893_g27372.t1"/>
    <property type="gene ID" value="L893_g27372"/>
</dbReference>
<evidence type="ECO:0000313" key="3">
    <source>
        <dbReference type="WBParaSite" id="L893_g27372.t1"/>
    </source>
</evidence>
<feature type="region of interest" description="Disordered" evidence="1">
    <location>
        <begin position="26"/>
        <end position="59"/>
    </location>
</feature>
<feature type="compositionally biased region" description="Basic residues" evidence="1">
    <location>
        <begin position="251"/>
        <end position="261"/>
    </location>
</feature>
<feature type="region of interest" description="Disordered" evidence="1">
    <location>
        <begin position="221"/>
        <end position="261"/>
    </location>
</feature>
<organism evidence="2 3">
    <name type="scientific">Steinernema glaseri</name>
    <dbReference type="NCBI Taxonomy" id="37863"/>
    <lineage>
        <taxon>Eukaryota</taxon>
        <taxon>Metazoa</taxon>
        <taxon>Ecdysozoa</taxon>
        <taxon>Nematoda</taxon>
        <taxon>Chromadorea</taxon>
        <taxon>Rhabditida</taxon>
        <taxon>Tylenchina</taxon>
        <taxon>Panagrolaimomorpha</taxon>
        <taxon>Strongyloidoidea</taxon>
        <taxon>Steinernematidae</taxon>
        <taxon>Steinernema</taxon>
    </lineage>
</organism>
<feature type="compositionally biased region" description="Low complexity" evidence="1">
    <location>
        <begin position="130"/>
        <end position="148"/>
    </location>
</feature>
<protein>
    <submittedName>
        <fullName evidence="3">MBD domain-containing protein</fullName>
    </submittedName>
</protein>
<name>A0A1I7ZL34_9BILA</name>
<dbReference type="AlphaFoldDB" id="A0A1I7ZL34"/>
<evidence type="ECO:0000256" key="1">
    <source>
        <dbReference type="SAM" id="MobiDB-lite"/>
    </source>
</evidence>
<proteinExistence type="predicted"/>
<accession>A0A1I7ZL34</accession>
<dbReference type="Proteomes" id="UP000095287">
    <property type="component" value="Unplaced"/>
</dbReference>
<sequence>MFGIGSGLSSSRDRVSPQAIQDLLEVTRLSGGMRRAASPDSRMSSRSPSPPNSSGRASPSFALVQRSFLKVGTNSTAPGGLIGLGGGMRKLSSSPHLLGICEEGEEGSDTSSAAPAEDKEPTGDMLKIATRGTRSASTGVSTVGGRSSFKSGDSVTYSSVRMIRARQAVVSPDLCRRYDQHHQRLITRTKRSTSCSSSEASDDDSNERRLNLLSMKYCSHRKDKNDDEDPPQAGSSSDGPNGWFRVTMPVRRSRGAHRKKTYLPSTKELKWRSVYRLASHQESPLLSRHFCTDRSDK</sequence>
<reference evidence="3" key="1">
    <citation type="submission" date="2016-11" db="UniProtKB">
        <authorList>
            <consortium name="WormBaseParasite"/>
        </authorList>
    </citation>
    <scope>IDENTIFICATION</scope>
</reference>
<feature type="region of interest" description="Disordered" evidence="1">
    <location>
        <begin position="186"/>
        <end position="208"/>
    </location>
</feature>
<evidence type="ECO:0000313" key="2">
    <source>
        <dbReference type="Proteomes" id="UP000095287"/>
    </source>
</evidence>
<feature type="region of interest" description="Disordered" evidence="1">
    <location>
        <begin position="100"/>
        <end position="155"/>
    </location>
</feature>
<feature type="compositionally biased region" description="Low complexity" evidence="1">
    <location>
        <begin position="34"/>
        <end position="59"/>
    </location>
</feature>
<keyword evidence="2" id="KW-1185">Reference proteome</keyword>